<proteinExistence type="predicted"/>
<accession>I0YYA0</accession>
<name>I0YYA0_COCSC</name>
<dbReference type="EMBL" id="AGSI01000007">
    <property type="protein sequence ID" value="EIE23369.1"/>
    <property type="molecule type" value="Genomic_DNA"/>
</dbReference>
<dbReference type="AlphaFoldDB" id="I0YYA0"/>
<evidence type="ECO:0000256" key="1">
    <source>
        <dbReference type="SAM" id="MobiDB-lite"/>
    </source>
</evidence>
<reference evidence="3 4" key="1">
    <citation type="journal article" date="2012" name="Genome Biol.">
        <title>The genome of the polar eukaryotic microalga coccomyxa subellipsoidea reveals traits of cold adaptation.</title>
        <authorList>
            <person name="Blanc G."/>
            <person name="Agarkova I."/>
            <person name="Grimwood J."/>
            <person name="Kuo A."/>
            <person name="Brueggeman A."/>
            <person name="Dunigan D."/>
            <person name="Gurnon J."/>
            <person name="Ladunga I."/>
            <person name="Lindquist E."/>
            <person name="Lucas S."/>
            <person name="Pangilinan J."/>
            <person name="Proschold T."/>
            <person name="Salamov A."/>
            <person name="Schmutz J."/>
            <person name="Weeks D."/>
            <person name="Yamada T."/>
            <person name="Claverie J.M."/>
            <person name="Grigoriev I."/>
            <person name="Van Etten J."/>
            <person name="Lomsadze A."/>
            <person name="Borodovsky M."/>
        </authorList>
    </citation>
    <scope>NUCLEOTIDE SEQUENCE [LARGE SCALE GENOMIC DNA]</scope>
    <source>
        <strain evidence="3 4">C-169</strain>
    </source>
</reference>
<keyword evidence="2" id="KW-0812">Transmembrane</keyword>
<keyword evidence="2" id="KW-1133">Transmembrane helix</keyword>
<dbReference type="Proteomes" id="UP000007264">
    <property type="component" value="Unassembled WGS sequence"/>
</dbReference>
<dbReference type="RefSeq" id="XP_005647913.1">
    <property type="nucleotide sequence ID" value="XM_005647856.1"/>
</dbReference>
<keyword evidence="4" id="KW-1185">Reference proteome</keyword>
<feature type="region of interest" description="Disordered" evidence="1">
    <location>
        <begin position="1"/>
        <end position="42"/>
    </location>
</feature>
<dbReference type="KEGG" id="csl:COCSUDRAFT_53321"/>
<evidence type="ECO:0000313" key="4">
    <source>
        <dbReference type="Proteomes" id="UP000007264"/>
    </source>
</evidence>
<evidence type="ECO:0000256" key="2">
    <source>
        <dbReference type="SAM" id="Phobius"/>
    </source>
</evidence>
<feature type="transmembrane region" description="Helical" evidence="2">
    <location>
        <begin position="159"/>
        <end position="183"/>
    </location>
</feature>
<comment type="caution">
    <text evidence="3">The sequence shown here is derived from an EMBL/GenBank/DDBJ whole genome shotgun (WGS) entry which is preliminary data.</text>
</comment>
<evidence type="ECO:0000313" key="3">
    <source>
        <dbReference type="EMBL" id="EIE23369.1"/>
    </source>
</evidence>
<sequence>MEGANEEQSGLAKRIAHKLHRKHDKEDEQNGKPLHDGPAPHARHHRVEGYVESGVHAGFTEVLESLNQKEVLDTISNLVKTQAVVGVQAAFHEGLNILGDEKGSAVIGNLVAAQAAVLAQFAGTPMGRQAARDGAMEAVVGSYDAVEKKYQDWYKRNKLLLMGGGVGALIFLLPVFLALWRFVLFGFGPGWSECR</sequence>
<dbReference type="GeneID" id="17041361"/>
<feature type="compositionally biased region" description="Basic and acidic residues" evidence="1">
    <location>
        <begin position="24"/>
        <end position="35"/>
    </location>
</feature>
<protein>
    <submittedName>
        <fullName evidence="3">Uncharacterized protein</fullName>
    </submittedName>
</protein>
<feature type="compositionally biased region" description="Basic residues" evidence="1">
    <location>
        <begin position="14"/>
        <end position="23"/>
    </location>
</feature>
<dbReference type="OrthoDB" id="10308005at2759"/>
<organism evidence="3 4">
    <name type="scientific">Coccomyxa subellipsoidea (strain C-169)</name>
    <name type="common">Green microalga</name>
    <dbReference type="NCBI Taxonomy" id="574566"/>
    <lineage>
        <taxon>Eukaryota</taxon>
        <taxon>Viridiplantae</taxon>
        <taxon>Chlorophyta</taxon>
        <taxon>core chlorophytes</taxon>
        <taxon>Trebouxiophyceae</taxon>
        <taxon>Trebouxiophyceae incertae sedis</taxon>
        <taxon>Coccomyxaceae</taxon>
        <taxon>Coccomyxa</taxon>
        <taxon>Coccomyxa subellipsoidea</taxon>
    </lineage>
</organism>
<gene>
    <name evidence="3" type="ORF">COCSUDRAFT_53321</name>
</gene>
<keyword evidence="2" id="KW-0472">Membrane</keyword>